<dbReference type="AlphaFoldDB" id="A0A645JKY7"/>
<name>A0A645JKY7_9ZZZZ</name>
<evidence type="ECO:0000313" key="1">
    <source>
        <dbReference type="EMBL" id="MPN63770.1"/>
    </source>
</evidence>
<gene>
    <name evidence="1" type="ORF">SDC9_211536</name>
</gene>
<dbReference type="EMBL" id="VSSQ01143668">
    <property type="protein sequence ID" value="MPN63770.1"/>
    <property type="molecule type" value="Genomic_DNA"/>
</dbReference>
<organism evidence="1">
    <name type="scientific">bioreactor metagenome</name>
    <dbReference type="NCBI Taxonomy" id="1076179"/>
    <lineage>
        <taxon>unclassified sequences</taxon>
        <taxon>metagenomes</taxon>
        <taxon>ecological metagenomes</taxon>
    </lineage>
</organism>
<accession>A0A645JKY7</accession>
<reference evidence="1" key="1">
    <citation type="submission" date="2019-08" db="EMBL/GenBank/DDBJ databases">
        <authorList>
            <person name="Kucharzyk K."/>
            <person name="Murdoch R.W."/>
            <person name="Higgins S."/>
            <person name="Loffler F."/>
        </authorList>
    </citation>
    <scope>NUCLEOTIDE SEQUENCE</scope>
</reference>
<proteinExistence type="predicted"/>
<protein>
    <submittedName>
        <fullName evidence="1">Uncharacterized protein</fullName>
    </submittedName>
</protein>
<comment type="caution">
    <text evidence="1">The sequence shown here is derived from an EMBL/GenBank/DDBJ whole genome shotgun (WGS) entry which is preliminary data.</text>
</comment>
<sequence length="129" mass="12978">MSTSQDENLLQQEVVTCPAVGYQEVTVCVPVTVTPFGNAGTATTFCCGSPTVTTDMTPCAGTVNGSCMFKITQEMCVAVPVEFGATAVTGAPHVQCGDASAVDICTDCGFSAGGVASSATAKKNCTSCK</sequence>